<dbReference type="Proteomes" id="UP000287651">
    <property type="component" value="Unassembled WGS sequence"/>
</dbReference>
<sequence length="67" mass="7342">MAMVSRNMVVLAVCLLLLVVASSGNAVDCTLHDNCFSDCTAKGYWRVQCMPCFFCEPPQDEANVPPE</sequence>
<gene>
    <name evidence="2" type="ORF">B296_00047748</name>
</gene>
<evidence type="ECO:0000256" key="1">
    <source>
        <dbReference type="SAM" id="SignalP"/>
    </source>
</evidence>
<reference evidence="2 3" key="1">
    <citation type="journal article" date="2014" name="Agronomy (Basel)">
        <title>A Draft Genome Sequence for Ensete ventricosum, the Drought-Tolerant Tree Against Hunger.</title>
        <authorList>
            <person name="Harrison J."/>
            <person name="Moore K.A."/>
            <person name="Paszkiewicz K."/>
            <person name="Jones T."/>
            <person name="Grant M."/>
            <person name="Ambacheew D."/>
            <person name="Muzemil S."/>
            <person name="Studholme D.J."/>
        </authorList>
    </citation>
    <scope>NUCLEOTIDE SEQUENCE [LARGE SCALE GENOMIC DNA]</scope>
</reference>
<feature type="signal peptide" evidence="1">
    <location>
        <begin position="1"/>
        <end position="26"/>
    </location>
</feature>
<protein>
    <submittedName>
        <fullName evidence="2">Uncharacterized protein</fullName>
    </submittedName>
</protein>
<evidence type="ECO:0000313" key="2">
    <source>
        <dbReference type="EMBL" id="RRT36761.1"/>
    </source>
</evidence>
<comment type="caution">
    <text evidence="2">The sequence shown here is derived from an EMBL/GenBank/DDBJ whole genome shotgun (WGS) entry which is preliminary data.</text>
</comment>
<organism evidence="2 3">
    <name type="scientific">Ensete ventricosum</name>
    <name type="common">Abyssinian banana</name>
    <name type="synonym">Musa ensete</name>
    <dbReference type="NCBI Taxonomy" id="4639"/>
    <lineage>
        <taxon>Eukaryota</taxon>
        <taxon>Viridiplantae</taxon>
        <taxon>Streptophyta</taxon>
        <taxon>Embryophyta</taxon>
        <taxon>Tracheophyta</taxon>
        <taxon>Spermatophyta</taxon>
        <taxon>Magnoliopsida</taxon>
        <taxon>Liliopsida</taxon>
        <taxon>Zingiberales</taxon>
        <taxon>Musaceae</taxon>
        <taxon>Ensete</taxon>
    </lineage>
</organism>
<dbReference type="AlphaFoldDB" id="A0A426XBA2"/>
<feature type="chain" id="PRO_5019204170" evidence="1">
    <location>
        <begin position="27"/>
        <end position="67"/>
    </location>
</feature>
<dbReference type="EMBL" id="AMZH03023158">
    <property type="protein sequence ID" value="RRT36761.1"/>
    <property type="molecule type" value="Genomic_DNA"/>
</dbReference>
<name>A0A426XBA2_ENSVE</name>
<proteinExistence type="predicted"/>
<keyword evidence="1" id="KW-0732">Signal</keyword>
<evidence type="ECO:0000313" key="3">
    <source>
        <dbReference type="Proteomes" id="UP000287651"/>
    </source>
</evidence>
<accession>A0A426XBA2</accession>